<organism evidence="1 2">
    <name type="scientific">Acrobeloides nanus</name>
    <dbReference type="NCBI Taxonomy" id="290746"/>
    <lineage>
        <taxon>Eukaryota</taxon>
        <taxon>Metazoa</taxon>
        <taxon>Ecdysozoa</taxon>
        <taxon>Nematoda</taxon>
        <taxon>Chromadorea</taxon>
        <taxon>Rhabditida</taxon>
        <taxon>Tylenchina</taxon>
        <taxon>Cephalobomorpha</taxon>
        <taxon>Cephaloboidea</taxon>
        <taxon>Cephalobidae</taxon>
        <taxon>Acrobeloides</taxon>
    </lineage>
</organism>
<dbReference type="Proteomes" id="UP000887540">
    <property type="component" value="Unplaced"/>
</dbReference>
<accession>A0A914E5L3</accession>
<evidence type="ECO:0000313" key="1">
    <source>
        <dbReference type="Proteomes" id="UP000887540"/>
    </source>
</evidence>
<evidence type="ECO:0000313" key="2">
    <source>
        <dbReference type="WBParaSite" id="ACRNAN_scaffold5906.g17133.t2"/>
    </source>
</evidence>
<protein>
    <submittedName>
        <fullName evidence="2">Uncharacterized protein</fullName>
    </submittedName>
</protein>
<name>A0A914E5L3_9BILA</name>
<sequence>MSTTSNDQSSDSTVSSPIPSYTIKNGSLSLANFIQQLENTSGRQVQAMTTVFRRRTIFIPVQLPQANNADRFYGHGNQIVEDVAYSLAGRQRLSTHGILEFNLTFLAPKLNIKAIWKSPI</sequence>
<dbReference type="WBParaSite" id="ACRNAN_scaffold5906.g17133.t2">
    <property type="protein sequence ID" value="ACRNAN_scaffold5906.g17133.t2"/>
    <property type="gene ID" value="ACRNAN_scaffold5906.g17133"/>
</dbReference>
<proteinExistence type="predicted"/>
<keyword evidence="1" id="KW-1185">Reference proteome</keyword>
<dbReference type="AlphaFoldDB" id="A0A914E5L3"/>
<reference evidence="2" key="1">
    <citation type="submission" date="2022-11" db="UniProtKB">
        <authorList>
            <consortium name="WormBaseParasite"/>
        </authorList>
    </citation>
    <scope>IDENTIFICATION</scope>
</reference>